<sequence>MDFKFFNEFRKYGNIADFFKKGEYLKSCVLCMLLNGRSLKGEKKNE</sequence>
<dbReference type="EMBL" id="BK015925">
    <property type="protein sequence ID" value="DAF85369.1"/>
    <property type="molecule type" value="Genomic_DNA"/>
</dbReference>
<proteinExistence type="predicted"/>
<evidence type="ECO:0000313" key="1">
    <source>
        <dbReference type="EMBL" id="DAF85369.1"/>
    </source>
</evidence>
<protein>
    <submittedName>
        <fullName evidence="1">Uncharacterized protein</fullName>
    </submittedName>
</protein>
<name>A0A8S5TT34_9CAUD</name>
<organism evidence="1">
    <name type="scientific">Podoviridae sp. ct1ev3</name>
    <dbReference type="NCBI Taxonomy" id="2825216"/>
    <lineage>
        <taxon>Viruses</taxon>
        <taxon>Duplodnaviria</taxon>
        <taxon>Heunggongvirae</taxon>
        <taxon>Uroviricota</taxon>
        <taxon>Caudoviricetes</taxon>
    </lineage>
</organism>
<accession>A0A8S5TT34</accession>
<reference evidence="1" key="1">
    <citation type="journal article" date="2021" name="Proc. Natl. Acad. Sci. U.S.A.">
        <title>A Catalog of Tens of Thousands of Viruses from Human Metagenomes Reveals Hidden Associations with Chronic Diseases.</title>
        <authorList>
            <person name="Tisza M.J."/>
            <person name="Buck C.B."/>
        </authorList>
    </citation>
    <scope>NUCLEOTIDE SEQUENCE</scope>
    <source>
        <strain evidence="1">Ct1ev3</strain>
    </source>
</reference>